<name>A0A8E2W913_RHILI</name>
<evidence type="ECO:0000313" key="1">
    <source>
        <dbReference type="EMBL" id="PWJ89060.1"/>
    </source>
</evidence>
<dbReference type="AlphaFoldDB" id="A0A8E2W913"/>
<evidence type="ECO:0000313" key="2">
    <source>
        <dbReference type="Proteomes" id="UP000245631"/>
    </source>
</evidence>
<gene>
    <name evidence="1" type="ORF">C8D77_1084</name>
</gene>
<dbReference type="InterPro" id="IPR024747">
    <property type="entry name" value="Pyridox_Oxase-rel"/>
</dbReference>
<reference evidence="1 2" key="1">
    <citation type="submission" date="2018-05" db="EMBL/GenBank/DDBJ databases">
        <title>Genomic Encyclopedia of Type Strains, Phase IV (KMG-IV): sequencing the most valuable type-strain genomes for metagenomic binning, comparative biology and taxonomic classification.</title>
        <authorList>
            <person name="Goeker M."/>
        </authorList>
    </citation>
    <scope>NUCLEOTIDE SEQUENCE [LARGE SCALE GENOMIC DNA]</scope>
    <source>
        <strain evidence="1 2">DSM 2626</strain>
    </source>
</reference>
<dbReference type="SUPFAM" id="SSF50475">
    <property type="entry name" value="FMN-binding split barrel"/>
    <property type="match status" value="1"/>
</dbReference>
<dbReference type="InterPro" id="IPR012349">
    <property type="entry name" value="Split_barrel_FMN-bd"/>
</dbReference>
<dbReference type="Pfam" id="PF12900">
    <property type="entry name" value="Pyridox_ox_2"/>
    <property type="match status" value="1"/>
</dbReference>
<dbReference type="EMBL" id="QGGH01000008">
    <property type="protein sequence ID" value="PWJ89060.1"/>
    <property type="molecule type" value="Genomic_DNA"/>
</dbReference>
<protein>
    <submittedName>
        <fullName evidence="1">Nitroimidazol reductase NimA-like FMN-containing flavoprotein (Pyridoxamine 5'-phosphate oxidase superfamily)</fullName>
    </submittedName>
</protein>
<organism evidence="1 2">
    <name type="scientific">Rhizobium loti</name>
    <name type="common">Mesorhizobium loti</name>
    <dbReference type="NCBI Taxonomy" id="381"/>
    <lineage>
        <taxon>Bacteria</taxon>
        <taxon>Pseudomonadati</taxon>
        <taxon>Pseudomonadota</taxon>
        <taxon>Alphaproteobacteria</taxon>
        <taxon>Hyphomicrobiales</taxon>
        <taxon>Phyllobacteriaceae</taxon>
        <taxon>Mesorhizobium</taxon>
    </lineage>
</organism>
<comment type="caution">
    <text evidence="1">The sequence shown here is derived from an EMBL/GenBank/DDBJ whole genome shotgun (WGS) entry which is preliminary data.</text>
</comment>
<accession>A0A8E2W913</accession>
<dbReference type="Proteomes" id="UP000245631">
    <property type="component" value="Unassembled WGS sequence"/>
</dbReference>
<dbReference type="Gene3D" id="2.30.110.10">
    <property type="entry name" value="Electron Transport, Fmn-binding Protein, Chain A"/>
    <property type="match status" value="1"/>
</dbReference>
<proteinExistence type="predicted"/>
<sequence>MGRADIDAHASPSILPTLLALYTGKYERMFAILVEDGEFEFATKRSAQDWLPHLPMIGGSGKPRLDLNHFAKLPLMPLPASGKPALIAINDRPPATGPTVCGTANKLRSSHMLIRTLSALECTKMLTANRVGHLACAKDGQPYVVPVHYAHADNHLYAFSMPGKKIDWMRANPLVSVQVGERGQGRGWRSVAVDGRYEELPDRIGHKLERDHAWSVLSKHADWWEPGALKPVMPPVSDSAPHVFFRILIEQVSGREAGE</sequence>